<accession>A0A348G5S9</accession>
<feature type="region of interest" description="Disordered" evidence="4">
    <location>
        <begin position="153"/>
        <end position="176"/>
    </location>
</feature>
<sequence>MNAPAFVRAAFTPSSVDDDARTAELIAATGAGVDRADFDGPFREVLEISERAVDLSHIEGMPLLDNHNRRTVDDIKGAVRGGRIEAGQLILKVEFSPRAEDVFQDVKRGIIRNVSVGYAPETWRDSTDQKGARVRTITRWALHEVSLVPVGADPNAKVRNMPETTPTTDAPPPNTTTPAAVTTRAAANQEIRALATTFDLGSDWANDLIDRGASEGEARAAALEAMRTRQSRPAPAARVTVGFSNDDPAQLVTRMGEALYATRANPRHQLSEPARPYANLTTLDMARECLRARGFSTTGLNPVDTITRALHTTSDFPAIFGDTANRVLRAAYQAAPAVLKRAARQTSHRDFRAKTRIQVSEAPSLEKVHEAGEFKYGTFAEAKESYKVDTFGKIFGISRQALVNDDLGAFTDVGGKFGLAAAEFEGQFLVSLLVQGSGLGPTMDDAKRLFHTDHGNLASSGAALSETTLDAARLAMRRQKGLTGSPVNVAPRFLLVPPELETDAEKLLAQLQPIKTEDVNPFGGKLELLVEARLTDAYRWYVVGDPAVIEGLEYAYLQGSEGPQTETRAGFEVDGMEFKVRLDFGAAFLDHRGWYTNAGH</sequence>
<dbReference type="GO" id="GO:0006508">
    <property type="term" value="P:proteolysis"/>
    <property type="evidence" value="ECO:0007669"/>
    <property type="project" value="UniProtKB-KW"/>
</dbReference>
<evidence type="ECO:0000313" key="6">
    <source>
        <dbReference type="EMBL" id="BBF94912.1"/>
    </source>
</evidence>
<dbReference type="AlphaFoldDB" id="A0A348G5S9"/>
<keyword evidence="7" id="KW-1185">Reference proteome</keyword>
<dbReference type="EMBL" id="AP018907">
    <property type="protein sequence ID" value="BBF94912.1"/>
    <property type="molecule type" value="Genomic_DNA"/>
</dbReference>
<dbReference type="OrthoDB" id="9806592at2"/>
<evidence type="ECO:0000256" key="1">
    <source>
        <dbReference type="ARBA" id="ARBA00022612"/>
    </source>
</evidence>
<protein>
    <recommendedName>
        <fullName evidence="5">Prohead serine protease domain-containing protein</fullName>
    </recommendedName>
</protein>
<evidence type="ECO:0000313" key="7">
    <source>
        <dbReference type="Proteomes" id="UP000266934"/>
    </source>
</evidence>
<gene>
    <name evidence="6" type="ORF">BLTE_35970</name>
</gene>
<evidence type="ECO:0000259" key="5">
    <source>
        <dbReference type="Pfam" id="PF04586"/>
    </source>
</evidence>
<keyword evidence="2" id="KW-0645">Protease</keyword>
<feature type="domain" description="Prohead serine protease" evidence="5">
    <location>
        <begin position="91"/>
        <end position="159"/>
    </location>
</feature>
<organism evidence="6 7">
    <name type="scientific">Blastochloris tepida</name>
    <dbReference type="NCBI Taxonomy" id="2233851"/>
    <lineage>
        <taxon>Bacteria</taxon>
        <taxon>Pseudomonadati</taxon>
        <taxon>Pseudomonadota</taxon>
        <taxon>Alphaproteobacteria</taxon>
        <taxon>Hyphomicrobiales</taxon>
        <taxon>Blastochloridaceae</taxon>
        <taxon>Blastochloris</taxon>
    </lineage>
</organism>
<dbReference type="GO" id="GO:0008233">
    <property type="term" value="F:peptidase activity"/>
    <property type="evidence" value="ECO:0007669"/>
    <property type="project" value="UniProtKB-KW"/>
</dbReference>
<name>A0A348G5S9_9HYPH</name>
<keyword evidence="3" id="KW-0378">Hydrolase</keyword>
<dbReference type="Pfam" id="PF04586">
    <property type="entry name" value="Peptidase_S78"/>
    <property type="match status" value="1"/>
</dbReference>
<dbReference type="Proteomes" id="UP000266934">
    <property type="component" value="Chromosome"/>
</dbReference>
<dbReference type="NCBIfam" id="NF045541">
    <property type="entry name" value="scaf_prot_MCP2"/>
    <property type="match status" value="1"/>
</dbReference>
<evidence type="ECO:0000256" key="4">
    <source>
        <dbReference type="SAM" id="MobiDB-lite"/>
    </source>
</evidence>
<dbReference type="InterPro" id="IPR054613">
    <property type="entry name" value="Peptidase_S78_dom"/>
</dbReference>
<proteinExistence type="predicted"/>
<reference evidence="6 7" key="1">
    <citation type="submission" date="2018-08" db="EMBL/GenBank/DDBJ databases">
        <title>Complete genome sequencing of Blastochloris tepida GI.</title>
        <authorList>
            <person name="Tsukatani Y."/>
            <person name="Mori H."/>
        </authorList>
    </citation>
    <scope>NUCLEOTIDE SEQUENCE [LARGE SCALE GENOMIC DNA]</scope>
    <source>
        <strain evidence="6 7">GI</strain>
    </source>
</reference>
<evidence type="ECO:0000256" key="3">
    <source>
        <dbReference type="ARBA" id="ARBA00022801"/>
    </source>
</evidence>
<dbReference type="Pfam" id="PF25209">
    <property type="entry name" value="Phage_capsid_4"/>
    <property type="match status" value="1"/>
</dbReference>
<dbReference type="RefSeq" id="WP_126401951.1">
    <property type="nucleotide sequence ID" value="NZ_AP018907.1"/>
</dbReference>
<keyword evidence="1" id="KW-1188">Viral release from host cell</keyword>
<dbReference type="KEGG" id="blag:BLTE_35970"/>
<evidence type="ECO:0000256" key="2">
    <source>
        <dbReference type="ARBA" id="ARBA00022670"/>
    </source>
</evidence>